<feature type="domain" description="HD" evidence="12">
    <location>
        <begin position="222"/>
        <end position="323"/>
    </location>
</feature>
<name>A0AA46DGA1_9BURK</name>
<dbReference type="SUPFAM" id="SSF81301">
    <property type="entry name" value="Nucleotidyltransferase"/>
    <property type="match status" value="1"/>
</dbReference>
<dbReference type="GO" id="GO:0001680">
    <property type="term" value="P:tRNA 3'-terminal CCA addition"/>
    <property type="evidence" value="ECO:0007669"/>
    <property type="project" value="UniProtKB-UniRule"/>
</dbReference>
<dbReference type="SUPFAM" id="SSF81891">
    <property type="entry name" value="Poly A polymerase C-terminal region-like"/>
    <property type="match status" value="1"/>
</dbReference>
<evidence type="ECO:0000313" key="13">
    <source>
        <dbReference type="EMBL" id="TCP08343.1"/>
    </source>
</evidence>
<dbReference type="CDD" id="cd05398">
    <property type="entry name" value="NT_ClassII-CCAase"/>
    <property type="match status" value="1"/>
</dbReference>
<comment type="cofactor">
    <cofactor evidence="11">
        <name>Ni(2+)</name>
        <dbReference type="ChEBI" id="CHEBI:49786"/>
    </cofactor>
    <text evidence="11">Nickel for phosphatase activity.</text>
</comment>
<keyword evidence="9 11" id="KW-0460">Magnesium</keyword>
<keyword evidence="7 11" id="KW-0692">RNA repair</keyword>
<evidence type="ECO:0000256" key="11">
    <source>
        <dbReference type="HAMAP-Rule" id="MF_01261"/>
    </source>
</evidence>
<keyword evidence="10 11" id="KW-0694">RNA-binding</keyword>
<feature type="binding site" evidence="11">
    <location>
        <position position="133"/>
    </location>
    <ligand>
        <name>CTP</name>
        <dbReference type="ChEBI" id="CHEBI:37563"/>
    </ligand>
</feature>
<evidence type="ECO:0000256" key="7">
    <source>
        <dbReference type="ARBA" id="ARBA00022800"/>
    </source>
</evidence>
<comment type="subunit">
    <text evidence="11">Monomer. Can also form homodimers and oligomers.</text>
</comment>
<evidence type="ECO:0000256" key="1">
    <source>
        <dbReference type="ARBA" id="ARBA00022596"/>
    </source>
</evidence>
<dbReference type="GO" id="GO:0016791">
    <property type="term" value="F:phosphatase activity"/>
    <property type="evidence" value="ECO:0007669"/>
    <property type="project" value="UniProtKB-UniRule"/>
</dbReference>
<dbReference type="InterPro" id="IPR032828">
    <property type="entry name" value="PolyA_RNA-bd"/>
</dbReference>
<dbReference type="PANTHER" id="PTHR47545">
    <property type="entry name" value="MULTIFUNCTIONAL CCA PROTEIN"/>
    <property type="match status" value="1"/>
</dbReference>
<dbReference type="GO" id="GO:0042245">
    <property type="term" value="P:RNA repair"/>
    <property type="evidence" value="ECO:0007669"/>
    <property type="project" value="UniProtKB-KW"/>
</dbReference>
<dbReference type="GO" id="GO:0004810">
    <property type="term" value="F:CCA tRNA nucleotidyltransferase activity"/>
    <property type="evidence" value="ECO:0007669"/>
    <property type="project" value="UniProtKB-UniRule"/>
</dbReference>
<feature type="binding site" evidence="11">
    <location>
        <position position="87"/>
    </location>
    <ligand>
        <name>CTP</name>
        <dbReference type="ChEBI" id="CHEBI:37563"/>
    </ligand>
</feature>
<comment type="domain">
    <text evidence="11">Comprises two domains: an N-terminal domain containing the nucleotidyltransferase activity and a C-terminal HD domain associated with both phosphodiesterase and phosphatase activities.</text>
</comment>
<dbReference type="Pfam" id="PF01743">
    <property type="entry name" value="PolyA_pol"/>
    <property type="match status" value="1"/>
</dbReference>
<dbReference type="Proteomes" id="UP000294772">
    <property type="component" value="Unassembled WGS sequence"/>
</dbReference>
<keyword evidence="11" id="KW-0511">Multifunctional enzyme</keyword>
<feature type="binding site" evidence="11">
    <location>
        <position position="136"/>
    </location>
    <ligand>
        <name>ATP</name>
        <dbReference type="ChEBI" id="CHEBI:30616"/>
    </ligand>
</feature>
<dbReference type="PIRSF" id="PIRSF000813">
    <property type="entry name" value="CCA_bact"/>
    <property type="match status" value="1"/>
</dbReference>
<keyword evidence="4 11" id="KW-0548">Nucleotidyltransferase</keyword>
<evidence type="ECO:0000256" key="10">
    <source>
        <dbReference type="ARBA" id="ARBA00022884"/>
    </source>
</evidence>
<keyword evidence="11" id="KW-0378">Hydrolase</keyword>
<comment type="catalytic activity">
    <reaction evidence="11">
        <text>a tRNA precursor + 2 CTP + ATP = a tRNA with a 3' CCA end + 3 diphosphate</text>
        <dbReference type="Rhea" id="RHEA:14433"/>
        <dbReference type="Rhea" id="RHEA-COMP:10465"/>
        <dbReference type="Rhea" id="RHEA-COMP:10468"/>
        <dbReference type="ChEBI" id="CHEBI:30616"/>
        <dbReference type="ChEBI" id="CHEBI:33019"/>
        <dbReference type="ChEBI" id="CHEBI:37563"/>
        <dbReference type="ChEBI" id="CHEBI:74896"/>
        <dbReference type="ChEBI" id="CHEBI:83071"/>
        <dbReference type="EC" id="2.7.7.72"/>
    </reaction>
</comment>
<feature type="binding site" evidence="11">
    <location>
        <position position="4"/>
    </location>
    <ligand>
        <name>ATP</name>
        <dbReference type="ChEBI" id="CHEBI:30616"/>
    </ligand>
</feature>
<evidence type="ECO:0000256" key="4">
    <source>
        <dbReference type="ARBA" id="ARBA00022695"/>
    </source>
</evidence>
<evidence type="ECO:0000256" key="9">
    <source>
        <dbReference type="ARBA" id="ARBA00022842"/>
    </source>
</evidence>
<dbReference type="InterPro" id="IPR050124">
    <property type="entry name" value="tRNA_CCA-adding_enzyme"/>
</dbReference>
<feature type="binding site" evidence="11">
    <location>
        <position position="19"/>
    </location>
    <ligand>
        <name>Mg(2+)</name>
        <dbReference type="ChEBI" id="CHEBI:18420"/>
    </ligand>
</feature>
<comment type="miscellaneous">
    <text evidence="11">A single active site specifically recognizes both ATP and CTP and is responsible for their addition.</text>
</comment>
<feature type="binding site" evidence="11">
    <location>
        <position position="87"/>
    </location>
    <ligand>
        <name>ATP</name>
        <dbReference type="ChEBI" id="CHEBI:30616"/>
    </ligand>
</feature>
<dbReference type="GO" id="GO:0000287">
    <property type="term" value="F:magnesium ion binding"/>
    <property type="evidence" value="ECO:0007669"/>
    <property type="project" value="UniProtKB-UniRule"/>
</dbReference>
<dbReference type="NCBIfam" id="NF008137">
    <property type="entry name" value="PRK10885.1"/>
    <property type="match status" value="1"/>
</dbReference>
<keyword evidence="2 11" id="KW-0808">Transferase</keyword>
<evidence type="ECO:0000259" key="12">
    <source>
        <dbReference type="PROSITE" id="PS51831"/>
    </source>
</evidence>
<dbReference type="Gene3D" id="3.30.460.10">
    <property type="entry name" value="Beta Polymerase, domain 2"/>
    <property type="match status" value="1"/>
</dbReference>
<evidence type="ECO:0000256" key="3">
    <source>
        <dbReference type="ARBA" id="ARBA00022694"/>
    </source>
</evidence>
<comment type="function">
    <text evidence="11">Catalyzes the addition and repair of the essential 3'-terminal CCA sequence in tRNAs without using a nucleic acid template. Adds these three nucleotides in the order of C, C, and A to the tRNA nucleotide-73, using CTP and ATP as substrates and producing inorganic pyrophosphate. tRNA 3'-terminal CCA addition is required both for tRNA processing and repair. Also involved in tRNA surveillance by mediating tandem CCA addition to generate a CCACCA at the 3' terminus of unstable tRNAs. While stable tRNAs receive only 3'-terminal CCA, unstable tRNAs are marked with CCACCA and rapidly degraded.</text>
</comment>
<gene>
    <name evidence="11" type="primary">cca</name>
    <name evidence="13" type="ORF">EV676_103376</name>
</gene>
<evidence type="ECO:0000313" key="14">
    <source>
        <dbReference type="Proteomes" id="UP000294772"/>
    </source>
</evidence>
<comment type="cofactor">
    <cofactor evidence="11">
        <name>Mg(2+)</name>
        <dbReference type="ChEBI" id="CHEBI:18420"/>
    </cofactor>
    <text evidence="11">Magnesium is required for nucleotidyltransferase activity.</text>
</comment>
<dbReference type="InterPro" id="IPR043519">
    <property type="entry name" value="NT_sf"/>
</dbReference>
<evidence type="ECO:0000256" key="8">
    <source>
        <dbReference type="ARBA" id="ARBA00022840"/>
    </source>
</evidence>
<dbReference type="Gene3D" id="1.10.3090.10">
    <property type="entry name" value="cca-adding enzyme, domain 2"/>
    <property type="match status" value="1"/>
</dbReference>
<dbReference type="HAMAP" id="MF_01261">
    <property type="entry name" value="CCA_bact_type1"/>
    <property type="match status" value="1"/>
</dbReference>
<dbReference type="GO" id="GO:0004112">
    <property type="term" value="F:cyclic-nucleotide phosphodiesterase activity"/>
    <property type="evidence" value="ECO:0007669"/>
    <property type="project" value="UniProtKB-UniRule"/>
</dbReference>
<keyword evidence="5 11" id="KW-0479">Metal-binding</keyword>
<feature type="binding site" evidence="11">
    <location>
        <position position="4"/>
    </location>
    <ligand>
        <name>CTP</name>
        <dbReference type="ChEBI" id="CHEBI:37563"/>
    </ligand>
</feature>
<dbReference type="EC" id="2.7.7.72" evidence="11"/>
<evidence type="ECO:0000256" key="5">
    <source>
        <dbReference type="ARBA" id="ARBA00022723"/>
    </source>
</evidence>
<keyword evidence="3 11" id="KW-0819">tRNA processing</keyword>
<dbReference type="InterPro" id="IPR006674">
    <property type="entry name" value="HD_domain"/>
</dbReference>
<dbReference type="GO" id="GO:0000049">
    <property type="term" value="F:tRNA binding"/>
    <property type="evidence" value="ECO:0007669"/>
    <property type="project" value="UniProtKB-UniRule"/>
</dbReference>
<reference evidence="13 14" key="1">
    <citation type="submission" date="2019-03" db="EMBL/GenBank/DDBJ databases">
        <title>Genomic Encyclopedia of Type Strains, Phase IV (KMG-IV): sequencing the most valuable type-strain genomes for metagenomic binning, comparative biology and taxonomic classification.</title>
        <authorList>
            <person name="Goeker M."/>
        </authorList>
    </citation>
    <scope>NUCLEOTIDE SEQUENCE [LARGE SCALE GENOMIC DNA]</scope>
    <source>
        <strain evidence="13 14">DSM 15264</strain>
    </source>
</reference>
<protein>
    <recommendedName>
        <fullName evidence="11">Multifunctional CCA protein</fullName>
    </recommendedName>
    <domain>
        <recommendedName>
            <fullName evidence="11">CCA-adding enzyme</fullName>
            <ecNumber evidence="11">2.7.7.72</ecNumber>
        </recommendedName>
        <alternativeName>
            <fullName evidence="11">CCA tRNA nucleotidyltransferase</fullName>
        </alternativeName>
        <alternativeName>
            <fullName evidence="11">tRNA CCA-pyrophosphorylase</fullName>
        </alternativeName>
        <alternativeName>
            <fullName evidence="11">tRNA adenylyl-/cytidylyl-transferase</fullName>
        </alternativeName>
        <alternativeName>
            <fullName evidence="11">tRNA nucleotidyltransferase</fullName>
        </alternativeName>
        <alternativeName>
            <fullName evidence="11">tRNA-NT</fullName>
        </alternativeName>
    </domain>
    <domain>
        <recommendedName>
            <fullName evidence="11">2'-nucleotidase</fullName>
            <ecNumber evidence="11">3.1.3.-</ecNumber>
        </recommendedName>
    </domain>
    <domain>
        <recommendedName>
            <fullName evidence="11">2',3'-cyclic phosphodiesterase</fullName>
            <ecNumber evidence="11">3.1.4.-</ecNumber>
        </recommendedName>
    </domain>
    <domain>
        <recommendedName>
            <fullName evidence="11">Phosphatase</fullName>
        </recommendedName>
    </domain>
</protein>
<comment type="catalytic activity">
    <reaction evidence="11">
        <text>a tRNA with a 3' CCA end + 2 CTP + ATP = a tRNA with a 3' CCACCA end + 3 diphosphate</text>
        <dbReference type="Rhea" id="RHEA:76235"/>
        <dbReference type="Rhea" id="RHEA-COMP:10468"/>
        <dbReference type="Rhea" id="RHEA-COMP:18655"/>
        <dbReference type="ChEBI" id="CHEBI:30616"/>
        <dbReference type="ChEBI" id="CHEBI:33019"/>
        <dbReference type="ChEBI" id="CHEBI:37563"/>
        <dbReference type="ChEBI" id="CHEBI:83071"/>
        <dbReference type="ChEBI" id="CHEBI:195187"/>
    </reaction>
</comment>
<feature type="binding site" evidence="11">
    <location>
        <position position="7"/>
    </location>
    <ligand>
        <name>ATP</name>
        <dbReference type="ChEBI" id="CHEBI:30616"/>
    </ligand>
</feature>
<accession>A0AA46DGA1</accession>
<dbReference type="InterPro" id="IPR012006">
    <property type="entry name" value="CCA_bact"/>
</dbReference>
<dbReference type="InterPro" id="IPR003607">
    <property type="entry name" value="HD/PDEase_dom"/>
</dbReference>
<evidence type="ECO:0000256" key="2">
    <source>
        <dbReference type="ARBA" id="ARBA00022679"/>
    </source>
</evidence>
<keyword evidence="8 11" id="KW-0067">ATP-binding</keyword>
<dbReference type="Pfam" id="PF12627">
    <property type="entry name" value="PolyA_pol_RNAbd"/>
    <property type="match status" value="1"/>
</dbReference>
<dbReference type="GO" id="GO:0005524">
    <property type="term" value="F:ATP binding"/>
    <property type="evidence" value="ECO:0007669"/>
    <property type="project" value="UniProtKB-UniRule"/>
</dbReference>
<dbReference type="EC" id="3.1.3.-" evidence="11"/>
<evidence type="ECO:0000256" key="6">
    <source>
        <dbReference type="ARBA" id="ARBA00022741"/>
    </source>
</evidence>
<dbReference type="HAMAP" id="MF_01262">
    <property type="entry name" value="CCA_bact_type2"/>
    <property type="match status" value="1"/>
</dbReference>
<organism evidence="13 14">
    <name type="scientific">Caldimonas thermodepolymerans</name>
    <dbReference type="NCBI Taxonomy" id="215580"/>
    <lineage>
        <taxon>Bacteria</taxon>
        <taxon>Pseudomonadati</taxon>
        <taxon>Pseudomonadota</taxon>
        <taxon>Betaproteobacteria</taxon>
        <taxon>Burkholderiales</taxon>
        <taxon>Sphaerotilaceae</taxon>
        <taxon>Caldimonas</taxon>
    </lineage>
</organism>
<dbReference type="CDD" id="cd00077">
    <property type="entry name" value="HDc"/>
    <property type="match status" value="1"/>
</dbReference>
<proteinExistence type="inferred from homology"/>
<dbReference type="AlphaFoldDB" id="A0AA46DGA1"/>
<feature type="binding site" evidence="11">
    <location>
        <position position="133"/>
    </location>
    <ligand>
        <name>ATP</name>
        <dbReference type="ChEBI" id="CHEBI:30616"/>
    </ligand>
</feature>
<dbReference type="InterPro" id="IPR002646">
    <property type="entry name" value="PolA_pol_head_dom"/>
</dbReference>
<comment type="similarity">
    <text evidence="11">Belongs to the tRNA nucleotidyltransferase/poly(A) polymerase family. Bacterial CCA-adding enzyme type 1 subfamily.</text>
</comment>
<feature type="binding site" evidence="11">
    <location>
        <position position="136"/>
    </location>
    <ligand>
        <name>CTP</name>
        <dbReference type="ChEBI" id="CHEBI:37563"/>
    </ligand>
</feature>
<dbReference type="PANTHER" id="PTHR47545:SF1">
    <property type="entry name" value="MULTIFUNCTIONAL CCA PROTEIN"/>
    <property type="match status" value="1"/>
</dbReference>
<dbReference type="EMBL" id="SLXF01000003">
    <property type="protein sequence ID" value="TCP08343.1"/>
    <property type="molecule type" value="Genomic_DNA"/>
</dbReference>
<keyword evidence="6 11" id="KW-0547">Nucleotide-binding</keyword>
<dbReference type="Pfam" id="PF01966">
    <property type="entry name" value="HD"/>
    <property type="match status" value="1"/>
</dbReference>
<feature type="binding site" evidence="11">
    <location>
        <position position="7"/>
    </location>
    <ligand>
        <name>CTP</name>
        <dbReference type="ChEBI" id="CHEBI:37563"/>
    </ligand>
</feature>
<dbReference type="PROSITE" id="PS51831">
    <property type="entry name" value="HD"/>
    <property type="match status" value="1"/>
</dbReference>
<dbReference type="EC" id="3.1.4.-" evidence="11"/>
<comment type="caution">
    <text evidence="13">The sequence shown here is derived from an EMBL/GenBank/DDBJ whole genome shotgun (WGS) entry which is preliminary data.</text>
</comment>
<feature type="binding site" evidence="11">
    <location>
        <position position="17"/>
    </location>
    <ligand>
        <name>Mg(2+)</name>
        <dbReference type="ChEBI" id="CHEBI:18420"/>
    </ligand>
</feature>
<keyword evidence="1 11" id="KW-0533">Nickel</keyword>
<sequence>MVGGAVRDRLLGLPVQDRDWVVVGATPEAMVAAGYVPVGKDFPVFLHPRTHEEYALARTERKTARGYHGFEFHTSPDVTLEQDLQRRDLTINAMAQTEDGELIDPYGGLADLRARVLRHVSEAFVEDPVRVLRLARFAARFADFRVADETQALMRRMVEAGEVDALVPERVWQELSRGLMEARPSRMFEVLRGCGALARILPEVDRLWGVPQRPEYHPEVDTGAHLLLVLDMCAQLQASLPVRYACLTHDLGKGTTPDHLLPRHHGHEQRSVELLRAVSERLRVPTECRELAEVVAREHGNVHRSGECGAAALVRLLERCDAFRRPQRFAELLLACECDARGRQGLEDRPYPQRERLLAALQAAQSVSTAEVARQAQQRGQQGPQIAQAIHQARVAAVAARLEAPA</sequence>